<name>U2HDH1_9SPHI</name>
<feature type="transmembrane region" description="Helical" evidence="9">
    <location>
        <begin position="330"/>
        <end position="357"/>
    </location>
</feature>
<feature type="transmembrane region" description="Helical" evidence="9">
    <location>
        <begin position="235"/>
        <end position="268"/>
    </location>
</feature>
<evidence type="ECO:0000256" key="8">
    <source>
        <dbReference type="ARBA" id="ARBA00038435"/>
    </source>
</evidence>
<evidence type="ECO:0000313" key="11">
    <source>
        <dbReference type="EMBL" id="ERJ59796.1"/>
    </source>
</evidence>
<dbReference type="PANTHER" id="PTHR33451:SF5">
    <property type="entry name" value="NA+_H+ ANTIPORTER"/>
    <property type="match status" value="1"/>
</dbReference>
<dbReference type="eggNOG" id="COG1757">
    <property type="taxonomic scope" value="Bacteria"/>
</dbReference>
<feature type="transmembrane region" description="Helical" evidence="9">
    <location>
        <begin position="195"/>
        <end position="214"/>
    </location>
</feature>
<comment type="subcellular location">
    <subcellularLocation>
        <location evidence="1">Cell membrane</location>
        <topology evidence="1">Multi-pass membrane protein</topology>
    </subcellularLocation>
</comment>
<dbReference type="PATRIC" id="fig|1346330.5.peg.1960"/>
<evidence type="ECO:0000256" key="7">
    <source>
        <dbReference type="ARBA" id="ARBA00023136"/>
    </source>
</evidence>
<evidence type="ECO:0000256" key="4">
    <source>
        <dbReference type="ARBA" id="ARBA00022475"/>
    </source>
</evidence>
<protein>
    <recommendedName>
        <fullName evidence="10">Na+/H+ antiporter NhaC-like C-terminal domain-containing protein</fullName>
    </recommendedName>
</protein>
<dbReference type="EMBL" id="ATDL01000014">
    <property type="protein sequence ID" value="ERJ59796.1"/>
    <property type="molecule type" value="Genomic_DNA"/>
</dbReference>
<dbReference type="Proteomes" id="UP000016584">
    <property type="component" value="Unassembled WGS sequence"/>
</dbReference>
<feature type="transmembrane region" description="Helical" evidence="9">
    <location>
        <begin position="75"/>
        <end position="98"/>
    </location>
</feature>
<keyword evidence="2" id="KW-0813">Transport</keyword>
<dbReference type="PANTHER" id="PTHR33451">
    <property type="entry name" value="MALATE-2H(+)/NA(+)-LACTATE ANTIPORTER"/>
    <property type="match status" value="1"/>
</dbReference>
<comment type="similarity">
    <text evidence="8">Belongs to the NhaC Na(+)/H(+) (TC 2.A.35) antiporter family.</text>
</comment>
<dbReference type="Pfam" id="PF03553">
    <property type="entry name" value="Na_H_antiporter"/>
    <property type="match status" value="2"/>
</dbReference>
<keyword evidence="5 9" id="KW-0812">Transmembrane</keyword>
<feature type="domain" description="Na+/H+ antiporter NhaC-like C-terminal" evidence="10">
    <location>
        <begin position="10"/>
        <end position="215"/>
    </location>
</feature>
<reference evidence="11 12" key="1">
    <citation type="journal article" date="2013" name="Genome Announc.">
        <title>The Draft Genome Sequence of Sphingomonas paucimobilis Strain HER1398 (Proteobacteria), Host to the Giant PAU Phage, Indicates That It Is a Member of the Genus Sphingobacterium (Bacteroidetes).</title>
        <authorList>
            <person name="White R.A.III."/>
            <person name="Suttle C.A."/>
        </authorList>
    </citation>
    <scope>NUCLEOTIDE SEQUENCE [LARGE SCALE GENOMIC DNA]</scope>
    <source>
        <strain evidence="11 12">HER1398</strain>
    </source>
</reference>
<feature type="transmembrane region" description="Helical" evidence="9">
    <location>
        <begin position="118"/>
        <end position="144"/>
    </location>
</feature>
<dbReference type="AlphaFoldDB" id="U2HDH1"/>
<comment type="caution">
    <text evidence="11">The sequence shown here is derived from an EMBL/GenBank/DDBJ whole genome shotgun (WGS) entry which is preliminary data.</text>
</comment>
<feature type="transmembrane region" description="Helical" evidence="9">
    <location>
        <begin position="37"/>
        <end position="54"/>
    </location>
</feature>
<evidence type="ECO:0000256" key="3">
    <source>
        <dbReference type="ARBA" id="ARBA00022449"/>
    </source>
</evidence>
<dbReference type="GO" id="GO:0005886">
    <property type="term" value="C:plasma membrane"/>
    <property type="evidence" value="ECO:0007669"/>
    <property type="project" value="UniProtKB-SubCell"/>
</dbReference>
<evidence type="ECO:0000256" key="1">
    <source>
        <dbReference type="ARBA" id="ARBA00004651"/>
    </source>
</evidence>
<keyword evidence="7 9" id="KW-0472">Membrane</keyword>
<dbReference type="OrthoDB" id="9790605at2"/>
<feature type="transmembrane region" description="Helical" evidence="9">
    <location>
        <begin position="156"/>
        <end position="175"/>
    </location>
</feature>
<dbReference type="RefSeq" id="WP_021070131.1">
    <property type="nucleotide sequence ID" value="NZ_ATDL01000014.1"/>
</dbReference>
<feature type="domain" description="Na+/H+ antiporter NhaC-like C-terminal" evidence="10">
    <location>
        <begin position="233"/>
        <end position="394"/>
    </location>
</feature>
<accession>U2HDH1</accession>
<dbReference type="GO" id="GO:0015297">
    <property type="term" value="F:antiporter activity"/>
    <property type="evidence" value="ECO:0007669"/>
    <property type="project" value="UniProtKB-KW"/>
</dbReference>
<evidence type="ECO:0000256" key="9">
    <source>
        <dbReference type="SAM" id="Phobius"/>
    </source>
</evidence>
<gene>
    <name evidence="11" type="ORF">M472_13560</name>
</gene>
<proteinExistence type="inferred from homology"/>
<feature type="transmembrane region" description="Helical" evidence="9">
    <location>
        <begin position="419"/>
        <end position="436"/>
    </location>
</feature>
<evidence type="ECO:0000256" key="2">
    <source>
        <dbReference type="ARBA" id="ARBA00022448"/>
    </source>
</evidence>
<keyword evidence="6 9" id="KW-1133">Transmembrane helix</keyword>
<keyword evidence="3" id="KW-0050">Antiport</keyword>
<evidence type="ECO:0000313" key="12">
    <source>
        <dbReference type="Proteomes" id="UP000016584"/>
    </source>
</evidence>
<dbReference type="STRING" id="1346330.M472_13560"/>
<feature type="transmembrane region" description="Helical" evidence="9">
    <location>
        <begin position="288"/>
        <end position="309"/>
    </location>
</feature>
<keyword evidence="4" id="KW-1003">Cell membrane</keyword>
<dbReference type="InterPro" id="IPR018461">
    <property type="entry name" value="Na/H_Antiport_NhaC-like_C"/>
</dbReference>
<dbReference type="InterPro" id="IPR052180">
    <property type="entry name" value="NhaC_Na-H+_Antiporter"/>
</dbReference>
<keyword evidence="12" id="KW-1185">Reference proteome</keyword>
<evidence type="ECO:0000256" key="6">
    <source>
        <dbReference type="ARBA" id="ARBA00022989"/>
    </source>
</evidence>
<evidence type="ECO:0000259" key="10">
    <source>
        <dbReference type="Pfam" id="PF03553"/>
    </source>
</evidence>
<evidence type="ECO:0000256" key="5">
    <source>
        <dbReference type="ARBA" id="ARBA00022692"/>
    </source>
</evidence>
<organism evidence="11 12">
    <name type="scientific">Sphingobacterium paucimobilis HER1398</name>
    <dbReference type="NCBI Taxonomy" id="1346330"/>
    <lineage>
        <taxon>Bacteria</taxon>
        <taxon>Pseudomonadati</taxon>
        <taxon>Bacteroidota</taxon>
        <taxon>Sphingobacteriia</taxon>
        <taxon>Sphingobacteriales</taxon>
        <taxon>Sphingobacteriaceae</taxon>
        <taxon>Sphingobacterium</taxon>
    </lineage>
</organism>
<sequence>MDKEECKATKAWALLPLIAFVLVYFSISIYLQDFYALPVLVVFILCLFIAFLQYPKKRFSDKLKHFSIGSGDENILVMILIFLLAGAFGGLSNAIGAISSTVNFAITYISPRFIITGVFLISCFISVSLGTSVGTIVALAPIAVGFEEHIPGIMPLALAAVVGGAMFGDNLSFISDTTIAATRTQNVGMRDKFKVNFGVVFPVAVLVAVIYYFLGAQFEQHIHTLEVQDYELIKIVPYFVVFALALLGLQVIWTLGIGILVALFVGIWTNEVTLLESVSSINTGLASMFELSLLCLIIGGVVGIIRFNGGIDYLLNTVLRRIKSPKSAELGIATLTAMVNLALANNTITIVIVGPLAKEIGDKFSLDPKRVASILDTTSCFVQGIIPYGAQILAALAAAAVLEQGTGNAGLSPFELIQYLYYPFLTGLATLLFIFFSRTKMNVKT</sequence>
<feature type="transmembrane region" description="Helical" evidence="9">
    <location>
        <begin position="12"/>
        <end position="31"/>
    </location>
</feature>